<feature type="domain" description="Rieske" evidence="6">
    <location>
        <begin position="414"/>
        <end position="496"/>
    </location>
</feature>
<dbReference type="InterPro" id="IPR038010">
    <property type="entry name" value="YhfW_C"/>
</dbReference>
<dbReference type="Gene3D" id="3.50.50.60">
    <property type="entry name" value="FAD/NAD(P)-binding domain"/>
    <property type="match status" value="1"/>
</dbReference>
<dbReference type="SUPFAM" id="SSF51905">
    <property type="entry name" value="FAD/NAD(P)-binding domain"/>
    <property type="match status" value="1"/>
</dbReference>
<dbReference type="Gene3D" id="2.102.10.10">
    <property type="entry name" value="Rieske [2Fe-2S] iron-sulphur domain"/>
    <property type="match status" value="1"/>
</dbReference>
<dbReference type="Pfam" id="PF00355">
    <property type="entry name" value="Rieske"/>
    <property type="match status" value="1"/>
</dbReference>
<dbReference type="InterPro" id="IPR036922">
    <property type="entry name" value="Rieske_2Fe-2S_sf"/>
</dbReference>
<dbReference type="InterPro" id="IPR005805">
    <property type="entry name" value="Rieske_Fe-S_prot_C"/>
</dbReference>
<evidence type="ECO:0000313" key="8">
    <source>
        <dbReference type="Proteomes" id="UP001330812"/>
    </source>
</evidence>
<dbReference type="EMBL" id="CP142149">
    <property type="protein sequence ID" value="WSE32338.1"/>
    <property type="molecule type" value="Genomic_DNA"/>
</dbReference>
<dbReference type="GO" id="GO:0016491">
    <property type="term" value="F:oxidoreductase activity"/>
    <property type="evidence" value="ECO:0007669"/>
    <property type="project" value="UniProtKB-KW"/>
</dbReference>
<protein>
    <submittedName>
        <fullName evidence="7">FAD-dependent oxidoreductase</fullName>
        <ecNumber evidence="7">1.-.-.-</ecNumber>
    </submittedName>
</protein>
<keyword evidence="4" id="KW-0411">Iron-sulfur</keyword>
<proteinExistence type="predicted"/>
<sequence length="502" mass="53158">MTALPEPLSLWVDTAPAPERAAVPLPPAADVVVLGAGIAGLTTALLLARAGRSVVVLEAARVAGGVSGHTTAKVSAQHGVKYAMLESRHGLEAAQTYAAAQLDALEWIAAEPGIDCAFTRADNFVHTTRAGTVDTLKEEADAAARAGLPASFVDDIELDVPALAAVRVTGQAHFHPRRWLLGLAAAFERTGGTILERTRALSLDLRGRLVHTSAGNIEAGDVVVATHYPVFDRGLYFARLDPVRDLVVAGPAAGNTAPAGMYLDADTHHSVRSSTSDGTTTVIAGGEHYRVGAETDIDRRYRRLAAWAGEHARLERVTHRWSAHDLSTVDGLPYVGRYLPGAEHLWVAIGFGQWGMTGGTAAGHVLAARVLGEAHPAAHLLDPQRFDLRSTLGLLEDNLTVGRHLIGDHLTALWQDRSADQLGPGQAAVVRAGAELLAAYRDADGELHTVGAHCSHLGCLVAFNDAEKTWDCPCHGSRFDVDGAVIQGPAVKPLRRRDRPPA</sequence>
<keyword evidence="8" id="KW-1185">Reference proteome</keyword>
<dbReference type="InterPro" id="IPR017941">
    <property type="entry name" value="Rieske_2Fe-2S"/>
</dbReference>
<dbReference type="PANTHER" id="PTHR13847:SF274">
    <property type="entry name" value="RIESKE 2FE-2S IRON-SULFUR PROTEIN YHFW-RELATED"/>
    <property type="match status" value="1"/>
</dbReference>
<dbReference type="Gene3D" id="3.30.9.10">
    <property type="entry name" value="D-Amino Acid Oxidase, subunit A, domain 2"/>
    <property type="match status" value="1"/>
</dbReference>
<dbReference type="InterPro" id="IPR036188">
    <property type="entry name" value="FAD/NAD-bd_sf"/>
</dbReference>
<dbReference type="EC" id="1.-.-.-" evidence="7"/>
<keyword evidence="1" id="KW-0001">2Fe-2S</keyword>
<evidence type="ECO:0000256" key="1">
    <source>
        <dbReference type="ARBA" id="ARBA00022714"/>
    </source>
</evidence>
<dbReference type="InterPro" id="IPR006076">
    <property type="entry name" value="FAD-dep_OxRdtase"/>
</dbReference>
<reference evidence="7 8" key="1">
    <citation type="journal article" date="2015" name="Int. J. Syst. Evol. Microbiol.">
        <title>Amycolatopsis rhabdoformis sp. nov., an actinomycete isolated from a tropical forest soil.</title>
        <authorList>
            <person name="Souza W.R."/>
            <person name="Silva R.E."/>
            <person name="Goodfellow M."/>
            <person name="Busarakam K."/>
            <person name="Figueiro F.S."/>
            <person name="Ferreira D."/>
            <person name="Rodrigues-Filho E."/>
            <person name="Moraes L.A.B."/>
            <person name="Zucchi T.D."/>
        </authorList>
    </citation>
    <scope>NUCLEOTIDE SEQUENCE [LARGE SCALE GENOMIC DNA]</scope>
    <source>
        <strain evidence="7 8">NCIMB 14900</strain>
    </source>
</reference>
<keyword evidence="5" id="KW-1015">Disulfide bond</keyword>
<dbReference type="PANTHER" id="PTHR13847">
    <property type="entry name" value="SARCOSINE DEHYDROGENASE-RELATED"/>
    <property type="match status" value="1"/>
</dbReference>
<evidence type="ECO:0000256" key="2">
    <source>
        <dbReference type="ARBA" id="ARBA00022723"/>
    </source>
</evidence>
<gene>
    <name evidence="7" type="ORF">VSH64_09510</name>
</gene>
<evidence type="ECO:0000256" key="5">
    <source>
        <dbReference type="ARBA" id="ARBA00023157"/>
    </source>
</evidence>
<dbReference type="SUPFAM" id="SSF50022">
    <property type="entry name" value="ISP domain"/>
    <property type="match status" value="1"/>
</dbReference>
<dbReference type="CDD" id="cd03477">
    <property type="entry name" value="Rieske_YhfW_C"/>
    <property type="match status" value="1"/>
</dbReference>
<keyword evidence="3" id="KW-0408">Iron</keyword>
<accession>A0ABZ1IDV5</accession>
<keyword evidence="7" id="KW-0560">Oxidoreductase</keyword>
<keyword evidence="2" id="KW-0479">Metal-binding</keyword>
<dbReference type="RefSeq" id="WP_326835146.1">
    <property type="nucleotide sequence ID" value="NZ_CP142149.1"/>
</dbReference>
<dbReference type="Proteomes" id="UP001330812">
    <property type="component" value="Chromosome"/>
</dbReference>
<evidence type="ECO:0000256" key="4">
    <source>
        <dbReference type="ARBA" id="ARBA00023014"/>
    </source>
</evidence>
<dbReference type="PROSITE" id="PS51296">
    <property type="entry name" value="RIESKE"/>
    <property type="match status" value="1"/>
</dbReference>
<name>A0ABZ1IDV5_9PSEU</name>
<dbReference type="PRINTS" id="PR00162">
    <property type="entry name" value="RIESKE"/>
</dbReference>
<evidence type="ECO:0000256" key="3">
    <source>
        <dbReference type="ARBA" id="ARBA00023004"/>
    </source>
</evidence>
<dbReference type="Pfam" id="PF01266">
    <property type="entry name" value="DAO"/>
    <property type="match status" value="1"/>
</dbReference>
<evidence type="ECO:0000259" key="6">
    <source>
        <dbReference type="PROSITE" id="PS51296"/>
    </source>
</evidence>
<organism evidence="7 8">
    <name type="scientific">Amycolatopsis rhabdoformis</name>
    <dbReference type="NCBI Taxonomy" id="1448059"/>
    <lineage>
        <taxon>Bacteria</taxon>
        <taxon>Bacillati</taxon>
        <taxon>Actinomycetota</taxon>
        <taxon>Actinomycetes</taxon>
        <taxon>Pseudonocardiales</taxon>
        <taxon>Pseudonocardiaceae</taxon>
        <taxon>Amycolatopsis</taxon>
    </lineage>
</organism>
<evidence type="ECO:0000313" key="7">
    <source>
        <dbReference type="EMBL" id="WSE32338.1"/>
    </source>
</evidence>